<dbReference type="EMBL" id="GBXM01103831">
    <property type="protein sequence ID" value="JAH04746.1"/>
    <property type="molecule type" value="Transcribed_RNA"/>
</dbReference>
<dbReference type="AlphaFoldDB" id="A0A0E9PJH1"/>
<name>A0A0E9PJH1_ANGAN</name>
<reference evidence="1" key="2">
    <citation type="journal article" date="2015" name="Fish Shellfish Immunol.">
        <title>Early steps in the European eel (Anguilla anguilla)-Vibrio vulnificus interaction in the gills: Role of the RtxA13 toxin.</title>
        <authorList>
            <person name="Callol A."/>
            <person name="Pajuelo D."/>
            <person name="Ebbesson L."/>
            <person name="Teles M."/>
            <person name="MacKenzie S."/>
            <person name="Amaro C."/>
        </authorList>
    </citation>
    <scope>NUCLEOTIDE SEQUENCE</scope>
</reference>
<proteinExistence type="predicted"/>
<sequence>MLTGIRGSFTVYPRENKHTKNVKFEEKRTFQ</sequence>
<reference evidence="1" key="1">
    <citation type="submission" date="2014-11" db="EMBL/GenBank/DDBJ databases">
        <authorList>
            <person name="Amaro Gonzalez C."/>
        </authorList>
    </citation>
    <scope>NUCLEOTIDE SEQUENCE</scope>
</reference>
<evidence type="ECO:0000313" key="1">
    <source>
        <dbReference type="EMBL" id="JAH04746.1"/>
    </source>
</evidence>
<protein>
    <submittedName>
        <fullName evidence="1">Uncharacterized protein</fullName>
    </submittedName>
</protein>
<accession>A0A0E9PJH1</accession>
<organism evidence="1">
    <name type="scientific">Anguilla anguilla</name>
    <name type="common">European freshwater eel</name>
    <name type="synonym">Muraena anguilla</name>
    <dbReference type="NCBI Taxonomy" id="7936"/>
    <lineage>
        <taxon>Eukaryota</taxon>
        <taxon>Metazoa</taxon>
        <taxon>Chordata</taxon>
        <taxon>Craniata</taxon>
        <taxon>Vertebrata</taxon>
        <taxon>Euteleostomi</taxon>
        <taxon>Actinopterygii</taxon>
        <taxon>Neopterygii</taxon>
        <taxon>Teleostei</taxon>
        <taxon>Anguilliformes</taxon>
        <taxon>Anguillidae</taxon>
        <taxon>Anguilla</taxon>
    </lineage>
</organism>